<evidence type="ECO:0000256" key="6">
    <source>
        <dbReference type="ARBA" id="ARBA00023136"/>
    </source>
</evidence>
<evidence type="ECO:0000256" key="2">
    <source>
        <dbReference type="ARBA" id="ARBA00022475"/>
    </source>
</evidence>
<feature type="domain" description="G-protein coupled receptors family 1 profile" evidence="10">
    <location>
        <begin position="10"/>
        <end position="94"/>
    </location>
</feature>
<sequence length="224" mass="24300">MAIMLVGVCGNTLIFVAYCLSRRLQTKTNIFVINLAAADILTCACLPITTLAILLDVNVNTRSWLDPLCAVDIGAIKISFNCSFTTLTLIALNRSGEDEGKMNATPVTQNQVDITKNLFYIFVAFLICFGPVVVSEAIDANDIVKSYTSIIIVLNSCVNPIIYGIKHPHFRQILHCILSCSWSEIPEPAFRCVKSGLPSSAVAGSRGKHLNAISMAVSEMSNKV</sequence>
<evidence type="ECO:0000256" key="8">
    <source>
        <dbReference type="ARBA" id="ARBA00023224"/>
    </source>
</evidence>
<dbReference type="PROSITE" id="PS50262">
    <property type="entry name" value="G_PROTEIN_RECEP_F1_2"/>
    <property type="match status" value="1"/>
</dbReference>
<evidence type="ECO:0000256" key="5">
    <source>
        <dbReference type="ARBA" id="ARBA00023040"/>
    </source>
</evidence>
<dbReference type="Gene3D" id="1.20.1070.10">
    <property type="entry name" value="Rhodopsin 7-helix transmembrane proteins"/>
    <property type="match status" value="2"/>
</dbReference>
<keyword evidence="12" id="KW-1185">Reference proteome</keyword>
<keyword evidence="8" id="KW-0807">Transducer</keyword>
<feature type="transmembrane region" description="Helical" evidence="9">
    <location>
        <begin position="31"/>
        <end position="55"/>
    </location>
</feature>
<dbReference type="EMBL" id="JAIZAY010000018">
    <property type="protein sequence ID" value="KAJ8024387.1"/>
    <property type="molecule type" value="Genomic_DNA"/>
</dbReference>
<dbReference type="InterPro" id="IPR017452">
    <property type="entry name" value="GPCR_Rhodpsn_7TM"/>
</dbReference>
<keyword evidence="2" id="KW-1003">Cell membrane</keyword>
<dbReference type="GO" id="GO:0004930">
    <property type="term" value="F:G protein-coupled receptor activity"/>
    <property type="evidence" value="ECO:0007669"/>
    <property type="project" value="UniProtKB-KW"/>
</dbReference>
<dbReference type="InterPro" id="IPR000276">
    <property type="entry name" value="GPCR_Rhodpsn"/>
</dbReference>
<feature type="transmembrane region" description="Helical" evidence="9">
    <location>
        <begin position="144"/>
        <end position="165"/>
    </location>
</feature>
<evidence type="ECO:0000256" key="4">
    <source>
        <dbReference type="ARBA" id="ARBA00022989"/>
    </source>
</evidence>
<name>A0A9Q0YQB9_HOLLE</name>
<gene>
    <name evidence="11" type="ORF">HOLleu_34288</name>
</gene>
<keyword evidence="7 11" id="KW-0675">Receptor</keyword>
<comment type="subcellular location">
    <subcellularLocation>
        <location evidence="1">Cell membrane</location>
        <topology evidence="1">Multi-pass membrane protein</topology>
    </subcellularLocation>
</comment>
<organism evidence="11 12">
    <name type="scientific">Holothuria leucospilota</name>
    <name type="common">Black long sea cucumber</name>
    <name type="synonym">Mertensiothuria leucospilota</name>
    <dbReference type="NCBI Taxonomy" id="206669"/>
    <lineage>
        <taxon>Eukaryota</taxon>
        <taxon>Metazoa</taxon>
        <taxon>Echinodermata</taxon>
        <taxon>Eleutherozoa</taxon>
        <taxon>Echinozoa</taxon>
        <taxon>Holothuroidea</taxon>
        <taxon>Aspidochirotacea</taxon>
        <taxon>Aspidochirotida</taxon>
        <taxon>Holothuriidae</taxon>
        <taxon>Holothuria</taxon>
    </lineage>
</organism>
<dbReference type="AlphaFoldDB" id="A0A9Q0YQB9"/>
<feature type="transmembrane region" description="Helical" evidence="9">
    <location>
        <begin position="118"/>
        <end position="138"/>
    </location>
</feature>
<evidence type="ECO:0000313" key="12">
    <source>
        <dbReference type="Proteomes" id="UP001152320"/>
    </source>
</evidence>
<dbReference type="PANTHER" id="PTHR24228">
    <property type="entry name" value="B2 BRADYKININ RECEPTOR/ANGIOTENSIN II RECEPTOR"/>
    <property type="match status" value="1"/>
</dbReference>
<dbReference type="SUPFAM" id="SSF81321">
    <property type="entry name" value="Family A G protein-coupled receptor-like"/>
    <property type="match status" value="2"/>
</dbReference>
<evidence type="ECO:0000313" key="11">
    <source>
        <dbReference type="EMBL" id="KAJ8024387.1"/>
    </source>
</evidence>
<evidence type="ECO:0000259" key="10">
    <source>
        <dbReference type="PROSITE" id="PS50262"/>
    </source>
</evidence>
<protein>
    <submittedName>
        <fullName evidence="11">Orexin receptor type 1</fullName>
    </submittedName>
</protein>
<keyword evidence="3 9" id="KW-0812">Transmembrane</keyword>
<dbReference type="PANTHER" id="PTHR24228:SF72">
    <property type="entry name" value="G-PROTEIN COUPLED RECEPTORS FAMILY 1 PROFILE DOMAIN-CONTAINING PROTEIN"/>
    <property type="match status" value="1"/>
</dbReference>
<dbReference type="CDD" id="cd00637">
    <property type="entry name" value="7tm_classA_rhodopsin-like"/>
    <property type="match status" value="1"/>
</dbReference>
<dbReference type="OrthoDB" id="6076970at2759"/>
<keyword evidence="4 9" id="KW-1133">Transmembrane helix</keyword>
<evidence type="ECO:0000256" key="7">
    <source>
        <dbReference type="ARBA" id="ARBA00023170"/>
    </source>
</evidence>
<accession>A0A9Q0YQB9</accession>
<reference evidence="11" key="1">
    <citation type="submission" date="2021-10" db="EMBL/GenBank/DDBJ databases">
        <title>Tropical sea cucumber genome reveals ecological adaptation and Cuvierian tubules defense mechanism.</title>
        <authorList>
            <person name="Chen T."/>
        </authorList>
    </citation>
    <scope>NUCLEOTIDE SEQUENCE</scope>
    <source>
        <strain evidence="11">Nanhai2018</strain>
        <tissue evidence="11">Muscle</tissue>
    </source>
</reference>
<dbReference type="Pfam" id="PF00001">
    <property type="entry name" value="7tm_1"/>
    <property type="match status" value="1"/>
</dbReference>
<evidence type="ECO:0000256" key="3">
    <source>
        <dbReference type="ARBA" id="ARBA00022692"/>
    </source>
</evidence>
<dbReference type="Proteomes" id="UP001152320">
    <property type="component" value="Chromosome 18"/>
</dbReference>
<proteinExistence type="predicted"/>
<dbReference type="GO" id="GO:0005886">
    <property type="term" value="C:plasma membrane"/>
    <property type="evidence" value="ECO:0007669"/>
    <property type="project" value="UniProtKB-SubCell"/>
</dbReference>
<dbReference type="PRINTS" id="PR00237">
    <property type="entry name" value="GPCRRHODOPSN"/>
</dbReference>
<keyword evidence="5" id="KW-0297">G-protein coupled receptor</keyword>
<keyword evidence="6 9" id="KW-0472">Membrane</keyword>
<comment type="caution">
    <text evidence="11">The sequence shown here is derived from an EMBL/GenBank/DDBJ whole genome shotgun (WGS) entry which is preliminary data.</text>
</comment>
<evidence type="ECO:0000256" key="1">
    <source>
        <dbReference type="ARBA" id="ARBA00004651"/>
    </source>
</evidence>
<evidence type="ECO:0000256" key="9">
    <source>
        <dbReference type="SAM" id="Phobius"/>
    </source>
</evidence>